<evidence type="ECO:0000313" key="4">
    <source>
        <dbReference type="Proteomes" id="UP000298663"/>
    </source>
</evidence>
<accession>A0A4U5MC66</accession>
<feature type="compositionally biased region" description="Polar residues" evidence="1">
    <location>
        <begin position="181"/>
        <end position="211"/>
    </location>
</feature>
<keyword evidence="4" id="KW-1185">Reference proteome</keyword>
<feature type="compositionally biased region" description="Basic and acidic residues" evidence="1">
    <location>
        <begin position="116"/>
        <end position="125"/>
    </location>
</feature>
<name>A0A4U5MC66_STECR</name>
<feature type="region of interest" description="Disordered" evidence="1">
    <location>
        <begin position="27"/>
        <end position="92"/>
    </location>
</feature>
<keyword evidence="2" id="KW-0732">Signal</keyword>
<evidence type="ECO:0000256" key="2">
    <source>
        <dbReference type="SAM" id="SignalP"/>
    </source>
</evidence>
<organism evidence="3 4">
    <name type="scientific">Steinernema carpocapsae</name>
    <name type="common">Entomopathogenic nematode</name>
    <dbReference type="NCBI Taxonomy" id="34508"/>
    <lineage>
        <taxon>Eukaryota</taxon>
        <taxon>Metazoa</taxon>
        <taxon>Ecdysozoa</taxon>
        <taxon>Nematoda</taxon>
        <taxon>Chromadorea</taxon>
        <taxon>Rhabditida</taxon>
        <taxon>Tylenchina</taxon>
        <taxon>Panagrolaimomorpha</taxon>
        <taxon>Strongyloidoidea</taxon>
        <taxon>Steinernematidae</taxon>
        <taxon>Steinernema</taxon>
    </lineage>
</organism>
<comment type="caution">
    <text evidence="3">The sequence shown here is derived from an EMBL/GenBank/DDBJ whole genome shotgun (WGS) entry which is preliminary data.</text>
</comment>
<dbReference type="Proteomes" id="UP000298663">
    <property type="component" value="Unassembled WGS sequence"/>
</dbReference>
<sequence length="211" mass="23800">MDLLVTPIVVLLVITLGILKCSKNRSRHADSFASTSNNTSEVVRDSRASQVQNGEKKRSRDSSCSDRNTEEVFKGKTVQPNRGPQIGHDLFDNKLTEREGDDIPRSAFLQNMFILAKKDRGNQERKPKKRSDHSKSEQQKRESQKEVPTKVSEAKCSTKTESSLKSKEARPKSLEPKSKITVESLSKSTMSKTDTELTSSMYSTQDSQYKR</sequence>
<feature type="chain" id="PRO_5020634485" evidence="2">
    <location>
        <begin position="22"/>
        <end position="211"/>
    </location>
</feature>
<dbReference type="EMBL" id="AZBU02000008">
    <property type="protein sequence ID" value="TKR66632.1"/>
    <property type="molecule type" value="Genomic_DNA"/>
</dbReference>
<proteinExistence type="predicted"/>
<reference evidence="3 4" key="1">
    <citation type="journal article" date="2015" name="Genome Biol.">
        <title>Comparative genomics of Steinernema reveals deeply conserved gene regulatory networks.</title>
        <authorList>
            <person name="Dillman A.R."/>
            <person name="Macchietto M."/>
            <person name="Porter C.F."/>
            <person name="Rogers A."/>
            <person name="Williams B."/>
            <person name="Antoshechkin I."/>
            <person name="Lee M.M."/>
            <person name="Goodwin Z."/>
            <person name="Lu X."/>
            <person name="Lewis E.E."/>
            <person name="Goodrich-Blair H."/>
            <person name="Stock S.P."/>
            <person name="Adams B.J."/>
            <person name="Sternberg P.W."/>
            <person name="Mortazavi A."/>
        </authorList>
    </citation>
    <scope>NUCLEOTIDE SEQUENCE [LARGE SCALE GENOMIC DNA]</scope>
    <source>
        <strain evidence="3 4">ALL</strain>
    </source>
</reference>
<evidence type="ECO:0000313" key="3">
    <source>
        <dbReference type="EMBL" id="TKR66632.1"/>
    </source>
</evidence>
<evidence type="ECO:0000256" key="1">
    <source>
        <dbReference type="SAM" id="MobiDB-lite"/>
    </source>
</evidence>
<feature type="region of interest" description="Disordered" evidence="1">
    <location>
        <begin position="115"/>
        <end position="211"/>
    </location>
</feature>
<reference evidence="3 4" key="2">
    <citation type="journal article" date="2019" name="G3 (Bethesda)">
        <title>Hybrid Assembly of the Genome of the Entomopathogenic Nematode Steinernema carpocapsae Identifies the X-Chromosome.</title>
        <authorList>
            <person name="Serra L."/>
            <person name="Macchietto M."/>
            <person name="Macias-Munoz A."/>
            <person name="McGill C.J."/>
            <person name="Rodriguez I.M."/>
            <person name="Rodriguez B."/>
            <person name="Murad R."/>
            <person name="Mortazavi A."/>
        </authorList>
    </citation>
    <scope>NUCLEOTIDE SEQUENCE [LARGE SCALE GENOMIC DNA]</scope>
    <source>
        <strain evidence="3 4">ALL</strain>
    </source>
</reference>
<feature type="compositionally biased region" description="Polar residues" evidence="1">
    <location>
        <begin position="32"/>
        <end position="41"/>
    </location>
</feature>
<feature type="compositionally biased region" description="Basic and acidic residues" evidence="1">
    <location>
        <begin position="133"/>
        <end position="180"/>
    </location>
</feature>
<protein>
    <submittedName>
        <fullName evidence="3">Uncharacterized protein</fullName>
    </submittedName>
</protein>
<feature type="compositionally biased region" description="Basic and acidic residues" evidence="1">
    <location>
        <begin position="54"/>
        <end position="74"/>
    </location>
</feature>
<feature type="signal peptide" evidence="2">
    <location>
        <begin position="1"/>
        <end position="21"/>
    </location>
</feature>
<gene>
    <name evidence="3" type="ORF">L596_022898</name>
</gene>
<dbReference type="AlphaFoldDB" id="A0A4U5MC66"/>